<dbReference type="Gene3D" id="3.40.50.300">
    <property type="entry name" value="P-loop containing nucleotide triphosphate hydrolases"/>
    <property type="match status" value="1"/>
</dbReference>
<keyword evidence="3" id="KW-1185">Reference proteome</keyword>
<dbReference type="InterPro" id="IPR024628">
    <property type="entry name" value="Sulfotransferase_Stf0_dom"/>
</dbReference>
<protein>
    <submittedName>
        <fullName evidence="2">Stf0 family sulfotransferase</fullName>
    </submittedName>
</protein>
<comment type="caution">
    <text evidence="2">The sequence shown here is derived from an EMBL/GenBank/DDBJ whole genome shotgun (WGS) entry which is preliminary data.</text>
</comment>
<accession>A0ABW4S822</accession>
<dbReference type="EMBL" id="JBHUGH010000009">
    <property type="protein sequence ID" value="MFD1912949.1"/>
    <property type="molecule type" value="Genomic_DNA"/>
</dbReference>
<dbReference type="RefSeq" id="WP_390261977.1">
    <property type="nucleotide sequence ID" value="NZ_JBHUGH010000009.1"/>
</dbReference>
<feature type="domain" description="Sulphotransferase Stf0" evidence="1">
    <location>
        <begin position="119"/>
        <end position="253"/>
    </location>
</feature>
<evidence type="ECO:0000313" key="3">
    <source>
        <dbReference type="Proteomes" id="UP001597353"/>
    </source>
</evidence>
<sequence length="266" mass="29511">MTDSFLDRLAQPDPHEVAIRRIFPDGGGHEGGAVIDRPLVILAFTNRCGSHLLGDYLRQTGHFAGFGEFLNHDVVATMQARTSARSFPEHLASLAGQLCPRGQIFGVKASAGQLAMLLRHRIPAMFSGLLVLHMTRRDVLAQAVSHSLAHQTGQWTSQQQARAETEPRFDLAQIEAVLRDIHRENEMIGLTCNVMGLPRMGIVYEDLVRNPATTVQRIAHRLDLDLGGWTAARPRLRKQANSTNDAFCATYRRLAQEALARHLQTV</sequence>
<dbReference type="Proteomes" id="UP001597353">
    <property type="component" value="Unassembled WGS sequence"/>
</dbReference>
<dbReference type="InterPro" id="IPR027417">
    <property type="entry name" value="P-loop_NTPase"/>
</dbReference>
<reference evidence="3" key="1">
    <citation type="journal article" date="2019" name="Int. J. Syst. Evol. Microbiol.">
        <title>The Global Catalogue of Microorganisms (GCM) 10K type strain sequencing project: providing services to taxonomists for standard genome sequencing and annotation.</title>
        <authorList>
            <consortium name="The Broad Institute Genomics Platform"/>
            <consortium name="The Broad Institute Genome Sequencing Center for Infectious Disease"/>
            <person name="Wu L."/>
            <person name="Ma J."/>
        </authorList>
    </citation>
    <scope>NUCLEOTIDE SEQUENCE [LARGE SCALE GENOMIC DNA]</scope>
    <source>
        <strain evidence="3">CGMCC 4.7242</strain>
    </source>
</reference>
<gene>
    <name evidence="2" type="ORF">ACFSGJ_12075</name>
</gene>
<name>A0ABW4S822_9RHOB</name>
<dbReference type="Pfam" id="PF09037">
    <property type="entry name" value="Sulphotransf"/>
    <property type="match status" value="1"/>
</dbReference>
<organism evidence="2 3">
    <name type="scientific">Halodurantibacterium flavum</name>
    <dbReference type="NCBI Taxonomy" id="1382802"/>
    <lineage>
        <taxon>Bacteria</taxon>
        <taxon>Pseudomonadati</taxon>
        <taxon>Pseudomonadota</taxon>
        <taxon>Alphaproteobacteria</taxon>
        <taxon>Rhodobacterales</taxon>
        <taxon>Paracoccaceae</taxon>
        <taxon>Halodurantibacterium</taxon>
    </lineage>
</organism>
<proteinExistence type="predicted"/>
<dbReference type="SUPFAM" id="SSF52540">
    <property type="entry name" value="P-loop containing nucleoside triphosphate hydrolases"/>
    <property type="match status" value="1"/>
</dbReference>
<evidence type="ECO:0000313" key="2">
    <source>
        <dbReference type="EMBL" id="MFD1912949.1"/>
    </source>
</evidence>
<evidence type="ECO:0000259" key="1">
    <source>
        <dbReference type="Pfam" id="PF09037"/>
    </source>
</evidence>